<dbReference type="EMBL" id="VSRR010005931">
    <property type="protein sequence ID" value="MPC43654.1"/>
    <property type="molecule type" value="Genomic_DNA"/>
</dbReference>
<comment type="caution">
    <text evidence="1">The sequence shown here is derived from an EMBL/GenBank/DDBJ whole genome shotgun (WGS) entry which is preliminary data.</text>
</comment>
<organism evidence="1 2">
    <name type="scientific">Portunus trituberculatus</name>
    <name type="common">Swimming crab</name>
    <name type="synonym">Neptunus trituberculatus</name>
    <dbReference type="NCBI Taxonomy" id="210409"/>
    <lineage>
        <taxon>Eukaryota</taxon>
        <taxon>Metazoa</taxon>
        <taxon>Ecdysozoa</taxon>
        <taxon>Arthropoda</taxon>
        <taxon>Crustacea</taxon>
        <taxon>Multicrustacea</taxon>
        <taxon>Malacostraca</taxon>
        <taxon>Eumalacostraca</taxon>
        <taxon>Eucarida</taxon>
        <taxon>Decapoda</taxon>
        <taxon>Pleocyemata</taxon>
        <taxon>Brachyura</taxon>
        <taxon>Eubrachyura</taxon>
        <taxon>Portunoidea</taxon>
        <taxon>Portunidae</taxon>
        <taxon>Portuninae</taxon>
        <taxon>Portunus</taxon>
    </lineage>
</organism>
<dbReference type="Proteomes" id="UP000324222">
    <property type="component" value="Unassembled WGS sequence"/>
</dbReference>
<protein>
    <submittedName>
        <fullName evidence="1">Uncharacterized protein</fullName>
    </submittedName>
</protein>
<reference evidence="1 2" key="1">
    <citation type="submission" date="2019-05" db="EMBL/GenBank/DDBJ databases">
        <title>Another draft genome of Portunus trituberculatus and its Hox gene families provides insights of decapod evolution.</title>
        <authorList>
            <person name="Jeong J.-H."/>
            <person name="Song I."/>
            <person name="Kim S."/>
            <person name="Choi T."/>
            <person name="Kim D."/>
            <person name="Ryu S."/>
            <person name="Kim W."/>
        </authorList>
    </citation>
    <scope>NUCLEOTIDE SEQUENCE [LARGE SCALE GENOMIC DNA]</scope>
    <source>
        <tissue evidence="1">Muscle</tissue>
    </source>
</reference>
<dbReference type="AlphaFoldDB" id="A0A5B7FGQ5"/>
<evidence type="ECO:0000313" key="1">
    <source>
        <dbReference type="EMBL" id="MPC43654.1"/>
    </source>
</evidence>
<evidence type="ECO:0000313" key="2">
    <source>
        <dbReference type="Proteomes" id="UP000324222"/>
    </source>
</evidence>
<gene>
    <name evidence="1" type="ORF">E2C01_037307</name>
</gene>
<keyword evidence="2" id="KW-1185">Reference proteome</keyword>
<name>A0A5B7FGQ5_PORTR</name>
<proteinExistence type="predicted"/>
<accession>A0A5B7FGQ5</accession>
<sequence>MTGPGLYAHVAPSPYLHLSNFSLKLCTFIADTTSSLKVFHVPTHLCGKLYVFNISQTSSLPQFLNMRSCASNVIFFSQDQFTSSDRY</sequence>